<dbReference type="InterPro" id="IPR010994">
    <property type="entry name" value="RuvA_2-like"/>
</dbReference>
<evidence type="ECO:0000256" key="1">
    <source>
        <dbReference type="ARBA" id="ARBA00022670"/>
    </source>
</evidence>
<dbReference type="Pfam" id="PF20582">
    <property type="entry name" value="UPF0758_N"/>
    <property type="match status" value="1"/>
</dbReference>
<evidence type="ECO:0000256" key="6">
    <source>
        <dbReference type="RuleBase" id="RU003797"/>
    </source>
</evidence>
<keyword evidence="3" id="KW-0378">Hydrolase</keyword>
<dbReference type="GO" id="GO:0006508">
    <property type="term" value="P:proteolysis"/>
    <property type="evidence" value="ECO:0007669"/>
    <property type="project" value="UniProtKB-KW"/>
</dbReference>
<protein>
    <recommendedName>
        <fullName evidence="7">MPN domain-containing protein</fullName>
    </recommendedName>
</protein>
<evidence type="ECO:0000256" key="2">
    <source>
        <dbReference type="ARBA" id="ARBA00022723"/>
    </source>
</evidence>
<dbReference type="PANTHER" id="PTHR30471:SF3">
    <property type="entry name" value="UPF0758 PROTEIN YEES-RELATED"/>
    <property type="match status" value="1"/>
</dbReference>
<dbReference type="InterPro" id="IPR025657">
    <property type="entry name" value="RadC_JAB"/>
</dbReference>
<dbReference type="InterPro" id="IPR001405">
    <property type="entry name" value="UPF0758"/>
</dbReference>
<dbReference type="Gene3D" id="3.40.140.10">
    <property type="entry name" value="Cytidine Deaminase, domain 2"/>
    <property type="match status" value="1"/>
</dbReference>
<dbReference type="PROSITE" id="PS50249">
    <property type="entry name" value="MPN"/>
    <property type="match status" value="1"/>
</dbReference>
<dbReference type="PROSITE" id="PS01302">
    <property type="entry name" value="UPF0758"/>
    <property type="match status" value="1"/>
</dbReference>
<evidence type="ECO:0000313" key="8">
    <source>
        <dbReference type="EMBL" id="KDN96347.1"/>
    </source>
</evidence>
<evidence type="ECO:0000256" key="4">
    <source>
        <dbReference type="ARBA" id="ARBA00022833"/>
    </source>
</evidence>
<keyword evidence="4" id="KW-0862">Zinc</keyword>
<evidence type="ECO:0000256" key="3">
    <source>
        <dbReference type="ARBA" id="ARBA00022801"/>
    </source>
</evidence>
<dbReference type="NCBIfam" id="TIGR00608">
    <property type="entry name" value="radc"/>
    <property type="match status" value="1"/>
</dbReference>
<dbReference type="Pfam" id="PF04002">
    <property type="entry name" value="RadC"/>
    <property type="match status" value="1"/>
</dbReference>
<comment type="caution">
    <text evidence="8">The sequence shown here is derived from an EMBL/GenBank/DDBJ whole genome shotgun (WGS) entry which is preliminary data.</text>
</comment>
<comment type="similarity">
    <text evidence="6">Belongs to the UPF0758 family.</text>
</comment>
<dbReference type="GO" id="GO:0046872">
    <property type="term" value="F:metal ion binding"/>
    <property type="evidence" value="ECO:0007669"/>
    <property type="project" value="UniProtKB-KW"/>
</dbReference>
<evidence type="ECO:0000313" key="9">
    <source>
        <dbReference type="Proteomes" id="UP000027341"/>
    </source>
</evidence>
<gene>
    <name evidence="8" type="ORF">EI16_08720</name>
</gene>
<dbReference type="RefSeq" id="WP_029912319.1">
    <property type="nucleotide sequence ID" value="NZ_AP020335.1"/>
</dbReference>
<dbReference type="STRING" id="28885.EI16_08720"/>
<keyword evidence="5" id="KW-0482">Metalloprotease</keyword>
<dbReference type="NCBIfam" id="NF000642">
    <property type="entry name" value="PRK00024.1"/>
    <property type="match status" value="1"/>
</dbReference>
<feature type="domain" description="MPN" evidence="7">
    <location>
        <begin position="102"/>
        <end position="225"/>
    </location>
</feature>
<sequence>MAIRDWHENDRPREKLLKFGATALSDAELLAIFLRVGVKGKSAVELSQDLLDEFGSLDSLLKAEQARFCEAKGLGEAKYVQLKAVLEMARRHFESGLTKGDALTQPETVAQWLNLQIGHSDREIFGMVLLDQQHRVINFQPLFYGTLNQASVHTREVVKTALDNNAAAVILAHNHPSGDPTPSQADLDLTRQLSEALSIMEIRCLDHIILGDHGRWCSLAQLGKMANL</sequence>
<reference evidence="8 9" key="1">
    <citation type="submission" date="2014-04" db="EMBL/GenBank/DDBJ databases">
        <title>Draft genome sequence of Hydrogenovibrio marinus MH-110, a model organism for aerobic H2 metabolism.</title>
        <authorList>
            <person name="Cha H.J."/>
            <person name="Jo B.H."/>
            <person name="Hwang B.H."/>
        </authorList>
    </citation>
    <scope>NUCLEOTIDE SEQUENCE [LARGE SCALE GENOMIC DNA]</scope>
    <source>
        <strain evidence="8 9">MH-110</strain>
    </source>
</reference>
<dbReference type="PANTHER" id="PTHR30471">
    <property type="entry name" value="DNA REPAIR PROTEIN RADC"/>
    <property type="match status" value="1"/>
</dbReference>
<organism evidence="8 9">
    <name type="scientific">Hydrogenovibrio marinus</name>
    <dbReference type="NCBI Taxonomy" id="28885"/>
    <lineage>
        <taxon>Bacteria</taxon>
        <taxon>Pseudomonadati</taxon>
        <taxon>Pseudomonadota</taxon>
        <taxon>Gammaproteobacteria</taxon>
        <taxon>Thiotrichales</taxon>
        <taxon>Piscirickettsiaceae</taxon>
        <taxon>Hydrogenovibrio</taxon>
    </lineage>
</organism>
<name>A0A066ZS73_HYDMR</name>
<dbReference type="SUPFAM" id="SSF47781">
    <property type="entry name" value="RuvA domain 2-like"/>
    <property type="match status" value="1"/>
</dbReference>
<evidence type="ECO:0000259" key="7">
    <source>
        <dbReference type="PROSITE" id="PS50249"/>
    </source>
</evidence>
<dbReference type="Proteomes" id="UP000027341">
    <property type="component" value="Unassembled WGS sequence"/>
</dbReference>
<proteinExistence type="inferred from homology"/>
<dbReference type="CDD" id="cd08071">
    <property type="entry name" value="MPN_DUF2466"/>
    <property type="match status" value="1"/>
</dbReference>
<dbReference type="EMBL" id="JMIU01000001">
    <property type="protein sequence ID" value="KDN96347.1"/>
    <property type="molecule type" value="Genomic_DNA"/>
</dbReference>
<dbReference type="InterPro" id="IPR046778">
    <property type="entry name" value="UPF0758_N"/>
</dbReference>
<dbReference type="InterPro" id="IPR020891">
    <property type="entry name" value="UPF0758_CS"/>
</dbReference>
<dbReference type="GO" id="GO:0008237">
    <property type="term" value="F:metallopeptidase activity"/>
    <property type="evidence" value="ECO:0007669"/>
    <property type="project" value="UniProtKB-KW"/>
</dbReference>
<keyword evidence="2" id="KW-0479">Metal-binding</keyword>
<dbReference type="SUPFAM" id="SSF102712">
    <property type="entry name" value="JAB1/MPN domain"/>
    <property type="match status" value="1"/>
</dbReference>
<keyword evidence="9" id="KW-1185">Reference proteome</keyword>
<dbReference type="AlphaFoldDB" id="A0A066ZS73"/>
<evidence type="ECO:0000256" key="5">
    <source>
        <dbReference type="ARBA" id="ARBA00023049"/>
    </source>
</evidence>
<dbReference type="InterPro" id="IPR037518">
    <property type="entry name" value="MPN"/>
</dbReference>
<accession>A0A066ZS73</accession>
<keyword evidence="1" id="KW-0645">Protease</keyword>